<feature type="domain" description="RelA/SpoT" evidence="2">
    <location>
        <begin position="62"/>
        <end position="185"/>
    </location>
</feature>
<dbReference type="CDD" id="cd05399">
    <property type="entry name" value="NT_Rel-Spo_like"/>
    <property type="match status" value="1"/>
</dbReference>
<dbReference type="AlphaFoldDB" id="H6LHN2"/>
<dbReference type="PANTHER" id="PTHR47837">
    <property type="entry name" value="GTP PYROPHOSPHOKINASE YJBM"/>
    <property type="match status" value="1"/>
</dbReference>
<evidence type="ECO:0000259" key="2">
    <source>
        <dbReference type="SMART" id="SM00954"/>
    </source>
</evidence>
<reference evidence="3 4" key="2">
    <citation type="journal article" date="2012" name="PLoS ONE">
        <title>An ancient pathway combining carbon dioxide fixation with the generation and utilization of a sodium ion gradient for ATP synthesis.</title>
        <authorList>
            <person name="Poehlein A."/>
            <person name="Schmidt S."/>
            <person name="Kaster A.K."/>
            <person name="Goenrich M."/>
            <person name="Vollmers J."/>
            <person name="Thurmer A."/>
            <person name="Bertsch J."/>
            <person name="Schuchmann K."/>
            <person name="Voigt B."/>
            <person name="Hecker M."/>
            <person name="Daniel R."/>
            <person name="Thauer R.K."/>
            <person name="Gottschalk G."/>
            <person name="Muller V."/>
        </authorList>
    </citation>
    <scope>NUCLEOTIDE SEQUENCE [LARGE SCALE GENOMIC DNA]</scope>
    <source>
        <strain evidence="4">ATCC 29683 / DSM 1030 / JCM 2381 / KCTC 1655 / WB1</strain>
    </source>
</reference>
<dbReference type="SMART" id="SM00954">
    <property type="entry name" value="RelA_SpoT"/>
    <property type="match status" value="1"/>
</dbReference>
<keyword evidence="3" id="KW-0418">Kinase</keyword>
<comment type="pathway">
    <text evidence="1">Purine metabolism; ppGpp biosynthesis; ppGpp from GTP: step 1/2.</text>
</comment>
<reference evidence="4" key="1">
    <citation type="submission" date="2011-07" db="EMBL/GenBank/DDBJ databases">
        <title>Complete genome sequence of Acetobacterium woodii.</title>
        <authorList>
            <person name="Poehlein A."/>
            <person name="Schmidt S."/>
            <person name="Kaster A.-K."/>
            <person name="Goenrich M."/>
            <person name="Vollmers J."/>
            <person name="Thuermer A."/>
            <person name="Gottschalk G."/>
            <person name="Thauer R.K."/>
            <person name="Daniel R."/>
            <person name="Mueller V."/>
        </authorList>
    </citation>
    <scope>NUCLEOTIDE SEQUENCE [LARGE SCALE GENOMIC DNA]</scope>
    <source>
        <strain evidence="4">ATCC 29683 / DSM 1030 / JCM 2381 / KCTC 1655 / WB1</strain>
    </source>
</reference>
<dbReference type="HOGENOM" id="CLU_077095_0_0_9"/>
<dbReference type="Pfam" id="PF04607">
    <property type="entry name" value="RelA_SpoT"/>
    <property type="match status" value="1"/>
</dbReference>
<dbReference type="Proteomes" id="UP000007177">
    <property type="component" value="Chromosome"/>
</dbReference>
<dbReference type="InterPro" id="IPR007685">
    <property type="entry name" value="RelA_SpoT"/>
</dbReference>
<dbReference type="InterPro" id="IPR043519">
    <property type="entry name" value="NT_sf"/>
</dbReference>
<dbReference type="KEGG" id="awo:Awo_c04100"/>
<dbReference type="eggNOG" id="COG2357">
    <property type="taxonomic scope" value="Bacteria"/>
</dbReference>
<dbReference type="EMBL" id="CP002987">
    <property type="protein sequence ID" value="AFA47211.1"/>
    <property type="molecule type" value="Genomic_DNA"/>
</dbReference>
<dbReference type="GO" id="GO:0008728">
    <property type="term" value="F:GTP diphosphokinase activity"/>
    <property type="evidence" value="ECO:0007669"/>
    <property type="project" value="UniProtKB-EC"/>
</dbReference>
<protein>
    <submittedName>
        <fullName evidence="3">GTP pyrophosphokinase SpoT</fullName>
        <ecNumber evidence="3">2.7.6.5</ecNumber>
    </submittedName>
</protein>
<dbReference type="InterPro" id="IPR052366">
    <property type="entry name" value="GTP_Pyrophosphokinase"/>
</dbReference>
<dbReference type="PANTHER" id="PTHR47837:SF2">
    <property type="entry name" value="GTP PYROPHOSPHOKINASE YWAC"/>
    <property type="match status" value="1"/>
</dbReference>
<dbReference type="RefSeq" id="WP_014354814.1">
    <property type="nucleotide sequence ID" value="NC_016894.1"/>
</dbReference>
<dbReference type="STRING" id="931626.Awo_c04100"/>
<evidence type="ECO:0000256" key="1">
    <source>
        <dbReference type="ARBA" id="ARBA00004976"/>
    </source>
</evidence>
<dbReference type="OrthoDB" id="9789634at2"/>
<keyword evidence="3" id="KW-0808">Transferase</keyword>
<dbReference type="GO" id="GO:0015970">
    <property type="term" value="P:guanosine tetraphosphate biosynthetic process"/>
    <property type="evidence" value="ECO:0007669"/>
    <property type="project" value="UniProtKB-UniPathway"/>
</dbReference>
<keyword evidence="4" id="KW-1185">Reference proteome</keyword>
<dbReference type="GO" id="GO:0016301">
    <property type="term" value="F:kinase activity"/>
    <property type="evidence" value="ECO:0007669"/>
    <property type="project" value="UniProtKB-KW"/>
</dbReference>
<organism evidence="3 4">
    <name type="scientific">Acetobacterium woodii (strain ATCC 29683 / DSM 1030 / JCM 2381 / KCTC 1655 / WB1)</name>
    <dbReference type="NCBI Taxonomy" id="931626"/>
    <lineage>
        <taxon>Bacteria</taxon>
        <taxon>Bacillati</taxon>
        <taxon>Bacillota</taxon>
        <taxon>Clostridia</taxon>
        <taxon>Eubacteriales</taxon>
        <taxon>Eubacteriaceae</taxon>
        <taxon>Acetobacterium</taxon>
    </lineage>
</organism>
<dbReference type="UniPathway" id="UPA00908">
    <property type="reaction ID" value="UER00884"/>
</dbReference>
<proteinExistence type="predicted"/>
<evidence type="ECO:0000313" key="3">
    <source>
        <dbReference type="EMBL" id="AFA47211.1"/>
    </source>
</evidence>
<gene>
    <name evidence="3" type="primary">spoT</name>
    <name evidence="3" type="ordered locus">Awo_c04100</name>
</gene>
<accession>H6LHN2</accession>
<dbReference type="EC" id="2.7.6.5" evidence="3"/>
<evidence type="ECO:0000313" key="4">
    <source>
        <dbReference type="Proteomes" id="UP000007177"/>
    </source>
</evidence>
<dbReference type="Gene3D" id="3.30.460.10">
    <property type="entry name" value="Beta Polymerase, domain 2"/>
    <property type="match status" value="1"/>
</dbReference>
<name>H6LHN2_ACEWD</name>
<dbReference type="SUPFAM" id="SSF81301">
    <property type="entry name" value="Nucleotidyltransferase"/>
    <property type="match status" value="1"/>
</dbReference>
<dbReference type="Gene3D" id="1.10.287.860">
    <property type="entry name" value="Nucleotidyltransferase"/>
    <property type="match status" value="1"/>
</dbReference>
<sequence length="222" mass="26006">MQINSTDIPFSDDLDINGSLKEFFLQQQVYRAAIKEIKTKLEILDEEFQSKYDHNPIHHMEYRLKSPQSISEKMQKKGLEITAENIRKNLTDIAGVRVICNYLDDINRIANLLLRQDDITLVRKNDYINGPKKNGYRSLHLIVLVPIFLAEKTESIPVEIQIRTIAMDFWASLEHQLKYKGQNEISEGLRERLKYCAESITRLDEEMQTIYKEIKSQECQTL</sequence>